<evidence type="ECO:0000256" key="1">
    <source>
        <dbReference type="ARBA" id="ARBA00022729"/>
    </source>
</evidence>
<dbReference type="GO" id="GO:0046872">
    <property type="term" value="F:metal ion binding"/>
    <property type="evidence" value="ECO:0007669"/>
    <property type="project" value="InterPro"/>
</dbReference>
<dbReference type="InterPro" id="IPR015914">
    <property type="entry name" value="PAPs_N"/>
</dbReference>
<dbReference type="Proteomes" id="UP000294739">
    <property type="component" value="Unassembled WGS sequence"/>
</dbReference>
<dbReference type="PANTHER" id="PTHR22953:SF153">
    <property type="entry name" value="PURPLE ACID PHOSPHATASE"/>
    <property type="match status" value="1"/>
</dbReference>
<name>A0A4V2YZZ3_9ACTN</name>
<feature type="domain" description="Purple acid phosphatase N-terminal" evidence="3">
    <location>
        <begin position="49"/>
        <end position="151"/>
    </location>
</feature>
<dbReference type="EMBL" id="SMKZ01000061">
    <property type="protein sequence ID" value="TDD99047.1"/>
    <property type="molecule type" value="Genomic_DNA"/>
</dbReference>
<sequence>MRSRRGAGVVVGAALLGGGLVVVPAAVGADSEPPTQVPAAEIYEPSAMPDRIILTPTTTPATSQKVSWRSEVGGEWAQAQILEAPIALGGVQPPADAVRTVMASSTSPVNTSLGYASVYHQVEFTGLTPNTRYTYRVGDGVNWSEWTDFTTASEAFEPFSFIYYGDAQNYIDSAVPRVFRQAFADRPEAKVIVNAGDLINSANSEEEWGQWHAADGFINSQVNNISVPGNHEYSGGQLSTFWQPQFPFPDNGPDFGDEAVNAALRNTIYYVDYQGVRFIGLNTNIQGDAALMATQTAWLDQTLASNPHKWTVVTFHHPVYSTASGRNNPVVRGQWGPLLEEYGVDLVLQGHDHTYGRGSVSSSRKSATVHDSTVYAVSVSGGKMYDVDGSVWTDNGADIMNKAQDAQLYQMIDVTEDSITYEARYANGEHHDGVVIRKNDAGERTVQEIRTPENTVGEQVVVDRTEVEFRGTVGVQAWGYDPGETVNVYIRNPERGQDVLVGEATADELGRVTTTAQMPSSARRQSQQVVYLESVNQQITGPEITILR</sequence>
<evidence type="ECO:0000259" key="3">
    <source>
        <dbReference type="Pfam" id="PF16656"/>
    </source>
</evidence>
<keyword evidence="1" id="KW-0732">Signal</keyword>
<dbReference type="Gene3D" id="3.60.21.10">
    <property type="match status" value="1"/>
</dbReference>
<evidence type="ECO:0000313" key="5">
    <source>
        <dbReference type="Proteomes" id="UP000294739"/>
    </source>
</evidence>
<dbReference type="PANTHER" id="PTHR22953">
    <property type="entry name" value="ACID PHOSPHATASE RELATED"/>
    <property type="match status" value="1"/>
</dbReference>
<proteinExistence type="predicted"/>
<gene>
    <name evidence="4" type="ORF">E1269_27825</name>
</gene>
<feature type="domain" description="Calcineurin-like phosphoesterase" evidence="2">
    <location>
        <begin position="174"/>
        <end position="355"/>
    </location>
</feature>
<dbReference type="Gene3D" id="2.60.40.380">
    <property type="entry name" value="Purple acid phosphatase-like, N-terminal"/>
    <property type="match status" value="1"/>
</dbReference>
<organism evidence="4 5">
    <name type="scientific">Jiangella asiatica</name>
    <dbReference type="NCBI Taxonomy" id="2530372"/>
    <lineage>
        <taxon>Bacteria</taxon>
        <taxon>Bacillati</taxon>
        <taxon>Actinomycetota</taxon>
        <taxon>Actinomycetes</taxon>
        <taxon>Jiangellales</taxon>
        <taxon>Jiangellaceae</taxon>
        <taxon>Jiangella</taxon>
    </lineage>
</organism>
<dbReference type="SUPFAM" id="SSF56300">
    <property type="entry name" value="Metallo-dependent phosphatases"/>
    <property type="match status" value="1"/>
</dbReference>
<dbReference type="Pfam" id="PF00149">
    <property type="entry name" value="Metallophos"/>
    <property type="match status" value="1"/>
</dbReference>
<dbReference type="GO" id="GO:0003993">
    <property type="term" value="F:acid phosphatase activity"/>
    <property type="evidence" value="ECO:0007669"/>
    <property type="project" value="InterPro"/>
</dbReference>
<dbReference type="InterPro" id="IPR039331">
    <property type="entry name" value="PAPs-like"/>
</dbReference>
<evidence type="ECO:0000313" key="4">
    <source>
        <dbReference type="EMBL" id="TDD99047.1"/>
    </source>
</evidence>
<dbReference type="SUPFAM" id="SSF49363">
    <property type="entry name" value="Purple acid phosphatase, N-terminal domain"/>
    <property type="match status" value="1"/>
</dbReference>
<dbReference type="Pfam" id="PF16656">
    <property type="entry name" value="Pur_ac_phosph_N"/>
    <property type="match status" value="1"/>
</dbReference>
<dbReference type="OrthoDB" id="9804511at2"/>
<keyword evidence="5" id="KW-1185">Reference proteome</keyword>
<dbReference type="AlphaFoldDB" id="A0A4V2YZZ3"/>
<dbReference type="InterPro" id="IPR008963">
    <property type="entry name" value="Purple_acid_Pase-like_N"/>
</dbReference>
<evidence type="ECO:0000259" key="2">
    <source>
        <dbReference type="Pfam" id="PF00149"/>
    </source>
</evidence>
<reference evidence="4 5" key="1">
    <citation type="submission" date="2019-03" db="EMBL/GenBank/DDBJ databases">
        <title>Draft genome sequences of novel Actinobacteria.</title>
        <authorList>
            <person name="Sahin N."/>
            <person name="Ay H."/>
            <person name="Saygin H."/>
        </authorList>
    </citation>
    <scope>NUCLEOTIDE SEQUENCE [LARGE SCALE GENOMIC DNA]</scope>
    <source>
        <strain evidence="4 5">5K138</strain>
    </source>
</reference>
<dbReference type="InterPro" id="IPR029052">
    <property type="entry name" value="Metallo-depent_PP-like"/>
</dbReference>
<dbReference type="InParanoid" id="A0A4V2YZZ3"/>
<accession>A0A4V2YZZ3</accession>
<dbReference type="InterPro" id="IPR004843">
    <property type="entry name" value="Calcineurin-like_PHP"/>
</dbReference>
<protein>
    <submittedName>
        <fullName evidence="4">Metallophosphoesterase family protein</fullName>
    </submittedName>
</protein>
<comment type="caution">
    <text evidence="4">The sequence shown here is derived from an EMBL/GenBank/DDBJ whole genome shotgun (WGS) entry which is preliminary data.</text>
</comment>